<proteinExistence type="predicted"/>
<dbReference type="PANTHER" id="PTHR43374">
    <property type="entry name" value="FLAVIN PRENYLTRANSFERASE"/>
    <property type="match status" value="1"/>
</dbReference>
<keyword evidence="1" id="KW-0637">Prenyltransferase</keyword>
<dbReference type="AlphaFoldDB" id="X0TQN1"/>
<keyword evidence="3" id="KW-0288">FMN</keyword>
<evidence type="ECO:0000256" key="4">
    <source>
        <dbReference type="ARBA" id="ARBA00022679"/>
    </source>
</evidence>
<dbReference type="GO" id="GO:0016831">
    <property type="term" value="F:carboxy-lyase activity"/>
    <property type="evidence" value="ECO:0007669"/>
    <property type="project" value="TreeGrafter"/>
</dbReference>
<evidence type="ECO:0000256" key="3">
    <source>
        <dbReference type="ARBA" id="ARBA00022643"/>
    </source>
</evidence>
<name>X0TQN1_9ZZZZ</name>
<reference evidence="7" key="1">
    <citation type="journal article" date="2014" name="Front. Microbiol.">
        <title>High frequency of phylogenetically diverse reductive dehalogenase-homologous genes in deep subseafloor sedimentary metagenomes.</title>
        <authorList>
            <person name="Kawai M."/>
            <person name="Futagami T."/>
            <person name="Toyoda A."/>
            <person name="Takaki Y."/>
            <person name="Nishi S."/>
            <person name="Hori S."/>
            <person name="Arai W."/>
            <person name="Tsubouchi T."/>
            <person name="Morono Y."/>
            <person name="Uchiyama I."/>
            <person name="Ito T."/>
            <person name="Fujiyama A."/>
            <person name="Inagaki F."/>
            <person name="Takami H."/>
        </authorList>
    </citation>
    <scope>NUCLEOTIDE SEQUENCE</scope>
    <source>
        <strain evidence="7">Expedition CK06-06</strain>
    </source>
</reference>
<dbReference type="Gene3D" id="3.40.50.1950">
    <property type="entry name" value="Flavin prenyltransferase-like"/>
    <property type="match status" value="1"/>
</dbReference>
<dbReference type="Pfam" id="PF02441">
    <property type="entry name" value="Flavoprotein"/>
    <property type="match status" value="1"/>
</dbReference>
<dbReference type="InterPro" id="IPR003382">
    <property type="entry name" value="Flavoprotein"/>
</dbReference>
<dbReference type="PANTHER" id="PTHR43374:SF1">
    <property type="entry name" value="FLAVIN PRENYLTRANSFERASE PAD1, MITOCHONDRIAL"/>
    <property type="match status" value="1"/>
</dbReference>
<evidence type="ECO:0000313" key="7">
    <source>
        <dbReference type="EMBL" id="GAF89516.1"/>
    </source>
</evidence>
<keyword evidence="4" id="KW-0808">Transferase</keyword>
<dbReference type="InterPro" id="IPR036551">
    <property type="entry name" value="Flavin_trans-like"/>
</dbReference>
<evidence type="ECO:0000256" key="5">
    <source>
        <dbReference type="SAM" id="MobiDB-lite"/>
    </source>
</evidence>
<gene>
    <name evidence="7" type="ORF">S01H1_25418</name>
</gene>
<feature type="domain" description="Flavoprotein" evidence="6">
    <location>
        <begin position="16"/>
        <end position="111"/>
    </location>
</feature>
<dbReference type="GO" id="GO:0004659">
    <property type="term" value="F:prenyltransferase activity"/>
    <property type="evidence" value="ECO:0007669"/>
    <property type="project" value="UniProtKB-KW"/>
</dbReference>
<sequence length="151" mass="16223">HSVGNQAASLSSGSFKTDGMVIAPCSMRSLSAIANSLADNLLTRAADVVLKERRTLVLMPREAPLHVGHCKLLYEAAQLGAVIAPPMPAFYNNPETIDDIVNHSVGRVLDLFDLDVGILKRWEGANGRPEKPAQETRRKKSTPSPEPAGAK</sequence>
<evidence type="ECO:0000256" key="1">
    <source>
        <dbReference type="ARBA" id="ARBA00022602"/>
    </source>
</evidence>
<feature type="compositionally biased region" description="Basic and acidic residues" evidence="5">
    <location>
        <begin position="125"/>
        <end position="136"/>
    </location>
</feature>
<protein>
    <recommendedName>
        <fullName evidence="6">Flavoprotein domain-containing protein</fullName>
    </recommendedName>
</protein>
<dbReference type="EMBL" id="BARS01015354">
    <property type="protein sequence ID" value="GAF89516.1"/>
    <property type="molecule type" value="Genomic_DNA"/>
</dbReference>
<evidence type="ECO:0000256" key="2">
    <source>
        <dbReference type="ARBA" id="ARBA00022630"/>
    </source>
</evidence>
<feature type="non-terminal residue" evidence="7">
    <location>
        <position position="1"/>
    </location>
</feature>
<keyword evidence="2" id="KW-0285">Flavoprotein</keyword>
<dbReference type="NCBIfam" id="TIGR00421">
    <property type="entry name" value="ubiX_pad"/>
    <property type="match status" value="1"/>
</dbReference>
<evidence type="ECO:0000259" key="6">
    <source>
        <dbReference type="Pfam" id="PF02441"/>
    </source>
</evidence>
<dbReference type="InterPro" id="IPR004507">
    <property type="entry name" value="UbiX-like"/>
</dbReference>
<comment type="caution">
    <text evidence="7">The sequence shown here is derived from an EMBL/GenBank/DDBJ whole genome shotgun (WGS) entry which is preliminary data.</text>
</comment>
<dbReference type="SUPFAM" id="SSF52507">
    <property type="entry name" value="Homo-oligomeric flavin-containing Cys decarboxylases, HFCD"/>
    <property type="match status" value="1"/>
</dbReference>
<organism evidence="7">
    <name type="scientific">marine sediment metagenome</name>
    <dbReference type="NCBI Taxonomy" id="412755"/>
    <lineage>
        <taxon>unclassified sequences</taxon>
        <taxon>metagenomes</taxon>
        <taxon>ecological metagenomes</taxon>
    </lineage>
</organism>
<feature type="region of interest" description="Disordered" evidence="5">
    <location>
        <begin position="125"/>
        <end position="151"/>
    </location>
</feature>
<accession>X0TQN1</accession>